<dbReference type="InterPro" id="IPR026906">
    <property type="entry name" value="LRR_5"/>
</dbReference>
<gene>
    <name evidence="1" type="ORF">E7272_06270</name>
</gene>
<evidence type="ECO:0000313" key="1">
    <source>
        <dbReference type="EMBL" id="MBE5919436.1"/>
    </source>
</evidence>
<dbReference type="SUPFAM" id="SSF52058">
    <property type="entry name" value="L domain-like"/>
    <property type="match status" value="1"/>
</dbReference>
<protein>
    <recommendedName>
        <fullName evidence="3">Leucine rich repeat-containing protein</fullName>
    </recommendedName>
</protein>
<proteinExistence type="predicted"/>
<dbReference type="Proteomes" id="UP000766246">
    <property type="component" value="Unassembled WGS sequence"/>
</dbReference>
<accession>A0A927U6W5</accession>
<dbReference type="Pfam" id="PF13306">
    <property type="entry name" value="LRR_5"/>
    <property type="match status" value="1"/>
</dbReference>
<dbReference type="InterPro" id="IPR032675">
    <property type="entry name" value="LRR_dom_sf"/>
</dbReference>
<evidence type="ECO:0008006" key="3">
    <source>
        <dbReference type="Google" id="ProtNLM"/>
    </source>
</evidence>
<name>A0A927U6W5_9FIRM</name>
<evidence type="ECO:0000313" key="2">
    <source>
        <dbReference type="Proteomes" id="UP000766246"/>
    </source>
</evidence>
<dbReference type="Gene3D" id="3.80.10.10">
    <property type="entry name" value="Ribonuclease Inhibitor"/>
    <property type="match status" value="1"/>
</dbReference>
<comment type="caution">
    <text evidence="1">The sequence shown here is derived from an EMBL/GenBank/DDBJ whole genome shotgun (WGS) entry which is preliminary data.</text>
</comment>
<reference evidence="1" key="1">
    <citation type="submission" date="2019-04" db="EMBL/GenBank/DDBJ databases">
        <title>Evolution of Biomass-Degrading Anaerobic Consortia Revealed by Metagenomics.</title>
        <authorList>
            <person name="Peng X."/>
        </authorList>
    </citation>
    <scope>NUCLEOTIDE SEQUENCE</scope>
    <source>
        <strain evidence="1">SIG311</strain>
    </source>
</reference>
<organism evidence="1 2">
    <name type="scientific">Pseudobutyrivibrio ruminis</name>
    <dbReference type="NCBI Taxonomy" id="46206"/>
    <lineage>
        <taxon>Bacteria</taxon>
        <taxon>Bacillati</taxon>
        <taxon>Bacillota</taxon>
        <taxon>Clostridia</taxon>
        <taxon>Lachnospirales</taxon>
        <taxon>Lachnospiraceae</taxon>
        <taxon>Pseudobutyrivibrio</taxon>
    </lineage>
</organism>
<dbReference type="EMBL" id="SVER01000013">
    <property type="protein sequence ID" value="MBE5919436.1"/>
    <property type="molecule type" value="Genomic_DNA"/>
</dbReference>
<dbReference type="AlphaFoldDB" id="A0A927U6W5"/>
<sequence>MNMKKQAKMIFLIIVAVFVLVITSVCVTIYCNNHQKTLSYDLKDFNSIVGASGQITSNNAEEYGNCGENKYFLKDGIFVIRGAGSVDYEEIPIEAIKSDSENGWLDIIDVVVVEEGISSLQRGTLSNMNMQTVILPDTINTIEKNLFYDCASLENLYIPTSVSHIESYAFQGCDKLNHIEWNEKTYTSISDFYKDFEANGGTIGWEEF</sequence>